<dbReference type="InterPro" id="IPR002110">
    <property type="entry name" value="Ankyrin_rpt"/>
</dbReference>
<reference evidence="4" key="2">
    <citation type="submission" date="2023-05" db="EMBL/GenBank/DDBJ databases">
        <authorList>
            <consortium name="Lawrence Berkeley National Laboratory"/>
            <person name="Steindorff A."/>
            <person name="Hensen N."/>
            <person name="Bonometti L."/>
            <person name="Westerberg I."/>
            <person name="Brannstrom I.O."/>
            <person name="Guillou S."/>
            <person name="Cros-Aarteil S."/>
            <person name="Calhoun S."/>
            <person name="Haridas S."/>
            <person name="Kuo A."/>
            <person name="Mondo S."/>
            <person name="Pangilinan J."/>
            <person name="Riley R."/>
            <person name="Labutti K."/>
            <person name="Andreopoulos B."/>
            <person name="Lipzen A."/>
            <person name="Chen C."/>
            <person name="Yanf M."/>
            <person name="Daum C."/>
            <person name="Ng V."/>
            <person name="Clum A."/>
            <person name="Ohm R."/>
            <person name="Martin F."/>
            <person name="Silar P."/>
            <person name="Natvig D."/>
            <person name="Lalanne C."/>
            <person name="Gautier V."/>
            <person name="Ament-Velasquez S.L."/>
            <person name="Kruys A."/>
            <person name="Hutchinson M.I."/>
            <person name="Powell A.J."/>
            <person name="Barry K."/>
            <person name="Miller A.N."/>
            <person name="Grigoriev I.V."/>
            <person name="Debuchy R."/>
            <person name="Gladieux P."/>
            <person name="Thoren M.H."/>
            <person name="Johannesson H."/>
        </authorList>
    </citation>
    <scope>NUCLEOTIDE SEQUENCE</scope>
    <source>
        <strain evidence="4">PSN309</strain>
    </source>
</reference>
<proteinExistence type="predicted"/>
<accession>A0AAN6WQ08</accession>
<sequence length="115" mass="12591">LIDNGASVNARDHRGRTPLFVSYYEEEVRLLLAAGANPNATCHNGGNAIHHWANTHYPEIRKQRLSAMSAALIDLGADCNLRDNKGETPILVAARYGYVEAIRDLYSLGSKADRG</sequence>
<dbReference type="EMBL" id="MU864438">
    <property type="protein sequence ID" value="KAK4185861.1"/>
    <property type="molecule type" value="Genomic_DNA"/>
</dbReference>
<organism evidence="4 5">
    <name type="scientific">Podospora australis</name>
    <dbReference type="NCBI Taxonomy" id="1536484"/>
    <lineage>
        <taxon>Eukaryota</taxon>
        <taxon>Fungi</taxon>
        <taxon>Dikarya</taxon>
        <taxon>Ascomycota</taxon>
        <taxon>Pezizomycotina</taxon>
        <taxon>Sordariomycetes</taxon>
        <taxon>Sordariomycetidae</taxon>
        <taxon>Sordariales</taxon>
        <taxon>Podosporaceae</taxon>
        <taxon>Podospora</taxon>
    </lineage>
</organism>
<keyword evidence="5" id="KW-1185">Reference proteome</keyword>
<evidence type="ECO:0000313" key="5">
    <source>
        <dbReference type="Proteomes" id="UP001302126"/>
    </source>
</evidence>
<dbReference type="SUPFAM" id="SSF48403">
    <property type="entry name" value="Ankyrin repeat"/>
    <property type="match status" value="1"/>
</dbReference>
<feature type="repeat" description="ANK" evidence="3">
    <location>
        <begin position="85"/>
        <end position="115"/>
    </location>
</feature>
<protein>
    <submittedName>
        <fullName evidence="4">Ankyrin repeat-containing domain protein</fullName>
    </submittedName>
</protein>
<dbReference type="AlphaFoldDB" id="A0AAN6WQ08"/>
<dbReference type="PANTHER" id="PTHR24198">
    <property type="entry name" value="ANKYRIN REPEAT AND PROTEIN KINASE DOMAIN-CONTAINING PROTEIN"/>
    <property type="match status" value="1"/>
</dbReference>
<gene>
    <name evidence="4" type="ORF">QBC35DRAFT_388633</name>
</gene>
<keyword evidence="1" id="KW-0677">Repeat</keyword>
<dbReference type="PANTHER" id="PTHR24198:SF165">
    <property type="entry name" value="ANKYRIN REPEAT-CONTAINING PROTEIN-RELATED"/>
    <property type="match status" value="1"/>
</dbReference>
<evidence type="ECO:0000313" key="4">
    <source>
        <dbReference type="EMBL" id="KAK4185861.1"/>
    </source>
</evidence>
<keyword evidence="2 3" id="KW-0040">ANK repeat</keyword>
<evidence type="ECO:0000256" key="1">
    <source>
        <dbReference type="ARBA" id="ARBA00022737"/>
    </source>
</evidence>
<dbReference type="Proteomes" id="UP001302126">
    <property type="component" value="Unassembled WGS sequence"/>
</dbReference>
<name>A0AAN6WQ08_9PEZI</name>
<dbReference type="Pfam" id="PF12796">
    <property type="entry name" value="Ank_2"/>
    <property type="match status" value="1"/>
</dbReference>
<feature type="non-terminal residue" evidence="4">
    <location>
        <position position="1"/>
    </location>
</feature>
<dbReference type="PROSITE" id="PS50088">
    <property type="entry name" value="ANK_REPEAT"/>
    <property type="match status" value="1"/>
</dbReference>
<comment type="caution">
    <text evidence="4">The sequence shown here is derived from an EMBL/GenBank/DDBJ whole genome shotgun (WGS) entry which is preliminary data.</text>
</comment>
<dbReference type="InterPro" id="IPR036770">
    <property type="entry name" value="Ankyrin_rpt-contain_sf"/>
</dbReference>
<evidence type="ECO:0000256" key="3">
    <source>
        <dbReference type="PROSITE-ProRule" id="PRU00023"/>
    </source>
</evidence>
<dbReference type="PROSITE" id="PS50297">
    <property type="entry name" value="ANK_REP_REGION"/>
    <property type="match status" value="1"/>
</dbReference>
<reference evidence="4" key="1">
    <citation type="journal article" date="2023" name="Mol. Phylogenet. Evol.">
        <title>Genome-scale phylogeny and comparative genomics of the fungal order Sordariales.</title>
        <authorList>
            <person name="Hensen N."/>
            <person name="Bonometti L."/>
            <person name="Westerberg I."/>
            <person name="Brannstrom I.O."/>
            <person name="Guillou S."/>
            <person name="Cros-Aarteil S."/>
            <person name="Calhoun S."/>
            <person name="Haridas S."/>
            <person name="Kuo A."/>
            <person name="Mondo S."/>
            <person name="Pangilinan J."/>
            <person name="Riley R."/>
            <person name="LaButti K."/>
            <person name="Andreopoulos B."/>
            <person name="Lipzen A."/>
            <person name="Chen C."/>
            <person name="Yan M."/>
            <person name="Daum C."/>
            <person name="Ng V."/>
            <person name="Clum A."/>
            <person name="Steindorff A."/>
            <person name="Ohm R.A."/>
            <person name="Martin F."/>
            <person name="Silar P."/>
            <person name="Natvig D.O."/>
            <person name="Lalanne C."/>
            <person name="Gautier V."/>
            <person name="Ament-Velasquez S.L."/>
            <person name="Kruys A."/>
            <person name="Hutchinson M.I."/>
            <person name="Powell A.J."/>
            <person name="Barry K."/>
            <person name="Miller A.N."/>
            <person name="Grigoriev I.V."/>
            <person name="Debuchy R."/>
            <person name="Gladieux P."/>
            <person name="Hiltunen Thoren M."/>
            <person name="Johannesson H."/>
        </authorList>
    </citation>
    <scope>NUCLEOTIDE SEQUENCE</scope>
    <source>
        <strain evidence="4">PSN309</strain>
    </source>
</reference>
<dbReference type="Gene3D" id="1.25.40.20">
    <property type="entry name" value="Ankyrin repeat-containing domain"/>
    <property type="match status" value="1"/>
</dbReference>
<evidence type="ECO:0000256" key="2">
    <source>
        <dbReference type="ARBA" id="ARBA00023043"/>
    </source>
</evidence>